<protein>
    <submittedName>
        <fullName evidence="2">Peptidase C14</fullName>
    </submittedName>
</protein>
<reference evidence="2 3" key="1">
    <citation type="submission" date="2014-07" db="EMBL/GenBank/DDBJ databases">
        <title>Draft Genome Sequence of Gephyronic Acid Producer, Cystobacter violaceus Strain Cb vi76.</title>
        <authorList>
            <person name="Stevens D.C."/>
            <person name="Young J."/>
            <person name="Carmichael R."/>
            <person name="Tan J."/>
            <person name="Taylor R.E."/>
        </authorList>
    </citation>
    <scope>NUCLEOTIDE SEQUENCE [LARGE SCALE GENOMIC DNA]</scope>
    <source>
        <strain evidence="2 3">Cb vi76</strain>
    </source>
</reference>
<dbReference type="SUPFAM" id="SSF52129">
    <property type="entry name" value="Caspase-like"/>
    <property type="match status" value="1"/>
</dbReference>
<dbReference type="InterPro" id="IPR050452">
    <property type="entry name" value="Metacaspase"/>
</dbReference>
<dbReference type="PANTHER" id="PTHR48104:SF30">
    <property type="entry name" value="METACASPASE-1"/>
    <property type="match status" value="1"/>
</dbReference>
<dbReference type="GO" id="GO:0005737">
    <property type="term" value="C:cytoplasm"/>
    <property type="evidence" value="ECO:0007669"/>
    <property type="project" value="TreeGrafter"/>
</dbReference>
<dbReference type="AlphaFoldDB" id="A0A084SUG8"/>
<dbReference type="EMBL" id="JPMI01000109">
    <property type="protein sequence ID" value="KFA92103.1"/>
    <property type="molecule type" value="Genomic_DNA"/>
</dbReference>
<evidence type="ECO:0000313" key="2">
    <source>
        <dbReference type="EMBL" id="KFA92103.1"/>
    </source>
</evidence>
<dbReference type="Gene3D" id="3.40.50.1460">
    <property type="match status" value="1"/>
</dbReference>
<dbReference type="Pfam" id="PF00656">
    <property type="entry name" value="Peptidase_C14"/>
    <property type="match status" value="1"/>
</dbReference>
<dbReference type="RefSeq" id="WP_043396007.1">
    <property type="nucleotide sequence ID" value="NZ_JPMI01000109.1"/>
</dbReference>
<comment type="caution">
    <text evidence="2">The sequence shown here is derived from an EMBL/GenBank/DDBJ whole genome shotgun (WGS) entry which is preliminary data.</text>
</comment>
<feature type="domain" description="Peptidase C14 caspase" evidence="1">
    <location>
        <begin position="46"/>
        <end position="287"/>
    </location>
</feature>
<evidence type="ECO:0000313" key="3">
    <source>
        <dbReference type="Proteomes" id="UP000028547"/>
    </source>
</evidence>
<name>A0A084SUG8_9BACT</name>
<dbReference type="GO" id="GO:0006508">
    <property type="term" value="P:proteolysis"/>
    <property type="evidence" value="ECO:0007669"/>
    <property type="project" value="InterPro"/>
</dbReference>
<dbReference type="InterPro" id="IPR029030">
    <property type="entry name" value="Caspase-like_dom_sf"/>
</dbReference>
<organism evidence="2 3">
    <name type="scientific">Archangium violaceum Cb vi76</name>
    <dbReference type="NCBI Taxonomy" id="1406225"/>
    <lineage>
        <taxon>Bacteria</taxon>
        <taxon>Pseudomonadati</taxon>
        <taxon>Myxococcota</taxon>
        <taxon>Myxococcia</taxon>
        <taxon>Myxococcales</taxon>
        <taxon>Cystobacterineae</taxon>
        <taxon>Archangiaceae</taxon>
        <taxon>Archangium</taxon>
    </lineage>
</organism>
<gene>
    <name evidence="2" type="ORF">Q664_17480</name>
</gene>
<dbReference type="InterPro" id="IPR011600">
    <property type="entry name" value="Pept_C14_caspase"/>
</dbReference>
<dbReference type="GO" id="GO:0004197">
    <property type="term" value="F:cysteine-type endopeptidase activity"/>
    <property type="evidence" value="ECO:0007669"/>
    <property type="project" value="InterPro"/>
</dbReference>
<proteinExistence type="predicted"/>
<evidence type="ECO:0000259" key="1">
    <source>
        <dbReference type="Pfam" id="PF00656"/>
    </source>
</evidence>
<accession>A0A084SUG8</accession>
<dbReference type="PROSITE" id="PS51257">
    <property type="entry name" value="PROKAR_LIPOPROTEIN"/>
    <property type="match status" value="1"/>
</dbReference>
<sequence>MTRIIFTLLAVLAACAGPGSLEKGDKGGLVSVKVDERALSTAYAPRRLALLVGVSQFQDTQWRDLRYATKDAEDLASALRDPARGHFDSVRVLSRPEETTRAAILAALRQLRQEATRPDDVVVVYFSAHGTLARDGRGELKRYLVTTDASFRAISQTALPMDELKSEFDQLPSRRRLMVLATCHSGSGKSLLPKELEAELAGIKSGFYARPLEESSRASMVFAACDWGETAREDEGLRNDIYTHFLIDGLNGAADRNSDGAVTATEAHDHARRRTYAFTQGRQRPSAEILEVGADPVVLSGHIDRTGRPELFSYNPRLDGFTLKVDGESRTELPGGTAVPPGRRTVELTKGDDVLLREVVDIAAGERLPLERLLSETFPRRSLSVMGGMFSFVDARSRNELLPASPELALVLRLEERPLPDLSLVFDLSGGRGRQHLHLVPGTSVPFTYTSLSMGAAVPYTWRWERLSLYAGPRVAALFLQRSFQTEAFTGGQQYFTVSPGVVGGVAWRLGERLELSAQTQLMVTYVVVDGQGQAVGFAGGWAGVGYRF</sequence>
<dbReference type="PANTHER" id="PTHR48104">
    <property type="entry name" value="METACASPASE-4"/>
    <property type="match status" value="1"/>
</dbReference>
<dbReference type="Proteomes" id="UP000028547">
    <property type="component" value="Unassembled WGS sequence"/>
</dbReference>